<evidence type="ECO:0000259" key="2">
    <source>
        <dbReference type="Pfam" id="PF13280"/>
    </source>
</evidence>
<dbReference type="AlphaFoldDB" id="A0A0A0JNM4"/>
<sequence>MVVMPSQSARSSEVSPAARALLTLEILQNRPGVTATEIARRLGVTERATRRHIAILREAGIPVESTRGPHGGYTLGRGAALAPVVFTETEALSLVMAVIDAHPGAATAGEGEDVGSALGKVIRALPRAAGHQAAALRDHASATPDRYPSRPDPATTSALVAASAARRQVRLTYASEAGKSWEDVVDPWAVVVRHSRWYLLCHVHRVDGVRTYRIDRVRDVVELEDLFEPPADLDPVASLEQHLGIGWEHATRVVFEAPPEDVARWVHPAMGVLGRHTEGSVLEGSTSNPTMYAREWLARIPVPFRVEGGPELLDAVRTAAAQLSRAVDGWPEGPATAS</sequence>
<organism evidence="3 4">
    <name type="scientific">Knoellia subterranea KCTC 19937</name>
    <dbReference type="NCBI Taxonomy" id="1385521"/>
    <lineage>
        <taxon>Bacteria</taxon>
        <taxon>Bacillati</taxon>
        <taxon>Actinomycetota</taxon>
        <taxon>Actinomycetes</taxon>
        <taxon>Micrococcales</taxon>
        <taxon>Intrasporangiaceae</taxon>
        <taxon>Knoellia</taxon>
    </lineage>
</organism>
<name>A0A0A0JNM4_9MICO</name>
<dbReference type="Proteomes" id="UP000030011">
    <property type="component" value="Unassembled WGS sequence"/>
</dbReference>
<dbReference type="PANTHER" id="PTHR34580:SF3">
    <property type="entry name" value="PROTEIN PAFB"/>
    <property type="match status" value="1"/>
</dbReference>
<protein>
    <submittedName>
        <fullName evidence="3">ArsR family transcriptional regulator</fullName>
    </submittedName>
</protein>
<accession>A0A0A0JNM4</accession>
<evidence type="ECO:0000313" key="4">
    <source>
        <dbReference type="Proteomes" id="UP000030011"/>
    </source>
</evidence>
<dbReference type="InterPro" id="IPR011991">
    <property type="entry name" value="ArsR-like_HTH"/>
</dbReference>
<dbReference type="eggNOG" id="COG2378">
    <property type="taxonomic scope" value="Bacteria"/>
</dbReference>
<keyword evidence="4" id="KW-1185">Reference proteome</keyword>
<dbReference type="Gene3D" id="1.10.10.10">
    <property type="entry name" value="Winged helix-like DNA-binding domain superfamily/Winged helix DNA-binding domain"/>
    <property type="match status" value="1"/>
</dbReference>
<dbReference type="STRING" id="1385521.N803_11360"/>
<gene>
    <name evidence="3" type="ORF">N803_11360</name>
</gene>
<evidence type="ECO:0000313" key="3">
    <source>
        <dbReference type="EMBL" id="KGN37647.1"/>
    </source>
</evidence>
<dbReference type="InterPro" id="IPR051534">
    <property type="entry name" value="CBASS_pafABC_assoc_protein"/>
</dbReference>
<evidence type="ECO:0000259" key="1">
    <source>
        <dbReference type="Pfam" id="PF08279"/>
    </source>
</evidence>
<dbReference type="Pfam" id="PF08279">
    <property type="entry name" value="HTH_11"/>
    <property type="match status" value="1"/>
</dbReference>
<feature type="domain" description="WYL" evidence="2">
    <location>
        <begin position="157"/>
        <end position="220"/>
    </location>
</feature>
<dbReference type="PROSITE" id="PS52050">
    <property type="entry name" value="WYL"/>
    <property type="match status" value="1"/>
</dbReference>
<dbReference type="InterPro" id="IPR036388">
    <property type="entry name" value="WH-like_DNA-bd_sf"/>
</dbReference>
<proteinExistence type="predicted"/>
<comment type="caution">
    <text evidence="3">The sequence shown here is derived from an EMBL/GenBank/DDBJ whole genome shotgun (WGS) entry which is preliminary data.</text>
</comment>
<dbReference type="EMBL" id="AVPK01000004">
    <property type="protein sequence ID" value="KGN37647.1"/>
    <property type="molecule type" value="Genomic_DNA"/>
</dbReference>
<dbReference type="CDD" id="cd00090">
    <property type="entry name" value="HTH_ARSR"/>
    <property type="match status" value="1"/>
</dbReference>
<dbReference type="InterPro" id="IPR013196">
    <property type="entry name" value="HTH_11"/>
</dbReference>
<dbReference type="Pfam" id="PF13280">
    <property type="entry name" value="WYL"/>
    <property type="match status" value="1"/>
</dbReference>
<feature type="domain" description="Helix-turn-helix type 11" evidence="1">
    <location>
        <begin position="20"/>
        <end position="73"/>
    </location>
</feature>
<dbReference type="SUPFAM" id="SSF46785">
    <property type="entry name" value="Winged helix' DNA-binding domain"/>
    <property type="match status" value="1"/>
</dbReference>
<reference evidence="3 4" key="1">
    <citation type="submission" date="2013-08" db="EMBL/GenBank/DDBJ databases">
        <title>The genome sequence of Knoellia subterranea.</title>
        <authorList>
            <person name="Zhu W."/>
            <person name="Wang G."/>
        </authorList>
    </citation>
    <scope>NUCLEOTIDE SEQUENCE [LARGE SCALE GENOMIC DNA]</scope>
    <source>
        <strain evidence="3 4">KCTC 19937</strain>
    </source>
</reference>
<dbReference type="PANTHER" id="PTHR34580">
    <property type="match status" value="1"/>
</dbReference>
<dbReference type="InterPro" id="IPR036390">
    <property type="entry name" value="WH_DNA-bd_sf"/>
</dbReference>
<dbReference type="InterPro" id="IPR026881">
    <property type="entry name" value="WYL_dom"/>
</dbReference>